<proteinExistence type="predicted"/>
<feature type="region of interest" description="Disordered" evidence="2">
    <location>
        <begin position="70"/>
        <end position="93"/>
    </location>
</feature>
<comment type="caution">
    <text evidence="3">The sequence shown here is derived from an EMBL/GenBank/DDBJ whole genome shotgun (WGS) entry which is preliminary data.</text>
</comment>
<name>A0A9W9PYJ9_9EURO</name>
<dbReference type="AlphaFoldDB" id="A0A9W9PYJ9"/>
<keyword evidence="5" id="KW-1185">Reference proteome</keyword>
<evidence type="ECO:0000313" key="5">
    <source>
        <dbReference type="Proteomes" id="UP001147746"/>
    </source>
</evidence>
<reference evidence="3" key="1">
    <citation type="submission" date="2022-12" db="EMBL/GenBank/DDBJ databases">
        <authorList>
            <person name="Petersen C."/>
        </authorList>
    </citation>
    <scope>NUCLEOTIDE SEQUENCE</scope>
    <source>
        <strain evidence="3">IBT 21472</strain>
    </source>
</reference>
<keyword evidence="1" id="KW-0175">Coiled coil</keyword>
<dbReference type="Proteomes" id="UP001147746">
    <property type="component" value="Unassembled WGS sequence"/>
</dbReference>
<evidence type="ECO:0000256" key="1">
    <source>
        <dbReference type="SAM" id="Coils"/>
    </source>
</evidence>
<protein>
    <submittedName>
        <fullName evidence="3">Uncharacterized protein</fullName>
    </submittedName>
</protein>
<gene>
    <name evidence="3" type="ORF">N7476_004993</name>
    <name evidence="4" type="ORF">N7476_005020</name>
</gene>
<evidence type="ECO:0000313" key="3">
    <source>
        <dbReference type="EMBL" id="KAJ5318573.1"/>
    </source>
</evidence>
<evidence type="ECO:0000256" key="2">
    <source>
        <dbReference type="SAM" id="MobiDB-lite"/>
    </source>
</evidence>
<reference evidence="3" key="2">
    <citation type="journal article" date="2023" name="IMA Fungus">
        <title>Comparative genomic study of the Penicillium genus elucidates a diverse pangenome and 15 lateral gene transfer events.</title>
        <authorList>
            <person name="Petersen C."/>
            <person name="Sorensen T."/>
            <person name="Nielsen M.R."/>
            <person name="Sondergaard T.E."/>
            <person name="Sorensen J.L."/>
            <person name="Fitzpatrick D.A."/>
            <person name="Frisvad J.C."/>
            <person name="Nielsen K.L."/>
        </authorList>
    </citation>
    <scope>NUCLEOTIDE SEQUENCE</scope>
    <source>
        <strain evidence="3">IBT 21472</strain>
    </source>
</reference>
<organism evidence="3 5">
    <name type="scientific">Penicillium atrosanguineum</name>
    <dbReference type="NCBI Taxonomy" id="1132637"/>
    <lineage>
        <taxon>Eukaryota</taxon>
        <taxon>Fungi</taxon>
        <taxon>Dikarya</taxon>
        <taxon>Ascomycota</taxon>
        <taxon>Pezizomycotina</taxon>
        <taxon>Eurotiomycetes</taxon>
        <taxon>Eurotiomycetidae</taxon>
        <taxon>Eurotiales</taxon>
        <taxon>Aspergillaceae</taxon>
        <taxon>Penicillium</taxon>
    </lineage>
</organism>
<feature type="compositionally biased region" description="Basic and acidic residues" evidence="2">
    <location>
        <begin position="70"/>
        <end position="88"/>
    </location>
</feature>
<dbReference type="OrthoDB" id="5428321at2759"/>
<feature type="coiled-coil region" evidence="1">
    <location>
        <begin position="93"/>
        <end position="134"/>
    </location>
</feature>
<dbReference type="EMBL" id="JAPZBO010000004">
    <property type="protein sequence ID" value="KAJ5318573.1"/>
    <property type="molecule type" value="Genomic_DNA"/>
</dbReference>
<accession>A0A9W9PYJ9</accession>
<dbReference type="EMBL" id="JAPZBO010000004">
    <property type="protein sequence ID" value="KAJ5318600.1"/>
    <property type="molecule type" value="Genomic_DNA"/>
</dbReference>
<evidence type="ECO:0000313" key="4">
    <source>
        <dbReference type="EMBL" id="KAJ5318600.1"/>
    </source>
</evidence>
<sequence>MPMIDERLGLLVAPNSVRLQPSAQDGYAWSVTKSKESLIQTSLSNGSVGLYRAIREELGRSLEAVSPRILRQDGEEHSTQPDTRRLSDNETENESFTAIIRRLEHENQELRTQLARAREESEQARRHYQDWEAKACRLANDNGIARVSERRLKSQVSRMQRAVSGAVRLLEDHTPGESSRISLEE</sequence>